<dbReference type="Proteomes" id="UP000222503">
    <property type="component" value="Unassembled WGS sequence"/>
</dbReference>
<dbReference type="Proteomes" id="UP000194945">
    <property type="component" value="Unassembled WGS sequence"/>
</dbReference>
<proteinExistence type="predicted"/>
<dbReference type="EMBL" id="NVGE01000003">
    <property type="protein sequence ID" value="PFZ33941.1"/>
    <property type="molecule type" value="Genomic_DNA"/>
</dbReference>
<organism evidence="1 6">
    <name type="scientific">Bacillus wiedmannii</name>
    <dbReference type="NCBI Taxonomy" id="1890302"/>
    <lineage>
        <taxon>Bacteria</taxon>
        <taxon>Bacillati</taxon>
        <taxon>Bacillota</taxon>
        <taxon>Bacilli</taxon>
        <taxon>Bacillales</taxon>
        <taxon>Bacillaceae</taxon>
        <taxon>Bacillus</taxon>
        <taxon>Bacillus cereus group</taxon>
    </lineage>
</organism>
<sequence length="33" mass="3872">MHDIQKCIEEIVNQYGEDKLTLIGILHIENSFK</sequence>
<dbReference type="EMBL" id="NUUI01000130">
    <property type="protein sequence ID" value="PHG14131.1"/>
    <property type="molecule type" value="Genomic_DNA"/>
</dbReference>
<dbReference type="EMBL" id="NUSP01000030">
    <property type="protein sequence ID" value="PHD57045.1"/>
    <property type="molecule type" value="Genomic_DNA"/>
</dbReference>
<reference evidence="7 8" key="2">
    <citation type="submission" date="2017-09" db="EMBL/GenBank/DDBJ databases">
        <title>Large-scale bioinformatics analysis of Bacillus genomes uncovers conserved roles of natural products in bacterial physiology.</title>
        <authorList>
            <consortium name="Agbiome Team Llc"/>
            <person name="Bleich R.M."/>
            <person name="Grubbs K.J."/>
            <person name="Santa Maria K.C."/>
            <person name="Allen S.E."/>
            <person name="Farag S."/>
            <person name="Shank E.A."/>
            <person name="Bowers A."/>
        </authorList>
    </citation>
    <scope>NUCLEOTIDE SEQUENCE [LARGE SCALE GENOMIC DNA]</scope>
    <source>
        <strain evidence="5 7">AFS029838</strain>
        <strain evidence="4 10">AFS032503</strain>
        <strain evidence="3 9">AFS044295</strain>
        <strain evidence="2 8">AFS080080</strain>
    </source>
</reference>
<evidence type="ECO:0000313" key="5">
    <source>
        <dbReference type="EMBL" id="PHG63002.1"/>
    </source>
</evidence>
<dbReference type="Proteomes" id="UP000223364">
    <property type="component" value="Unassembled WGS sequence"/>
</dbReference>
<accession>A0A2A8CCV0</accession>
<name>A0A2A8CCV0_9BACI</name>
<evidence type="ECO:0000313" key="9">
    <source>
        <dbReference type="Proteomes" id="UP000223364"/>
    </source>
</evidence>
<evidence type="ECO:0000313" key="3">
    <source>
        <dbReference type="EMBL" id="PHD57045.1"/>
    </source>
</evidence>
<evidence type="ECO:0000313" key="7">
    <source>
        <dbReference type="Proteomes" id="UP000222503"/>
    </source>
</evidence>
<evidence type="ECO:0000313" key="8">
    <source>
        <dbReference type="Proteomes" id="UP000223311"/>
    </source>
</evidence>
<evidence type="ECO:0000313" key="2">
    <source>
        <dbReference type="EMBL" id="PFZ33941.1"/>
    </source>
</evidence>
<evidence type="ECO:0000313" key="10">
    <source>
        <dbReference type="Proteomes" id="UP000225062"/>
    </source>
</evidence>
<evidence type="ECO:0000313" key="4">
    <source>
        <dbReference type="EMBL" id="PHG14131.1"/>
    </source>
</evidence>
<accession>A0A242YZM6</accession>
<dbReference type="AlphaFoldDB" id="A0A2A8CCV0"/>
<dbReference type="Proteomes" id="UP000223311">
    <property type="component" value="Unassembled WGS sequence"/>
</dbReference>
<gene>
    <name evidence="1" type="ORF">BK730_23640</name>
    <name evidence="3" type="ORF">COF57_25205</name>
    <name evidence="5" type="ORF">COI65_09505</name>
    <name evidence="4" type="ORF">COI74_27825</name>
    <name evidence="2" type="ORF">COL66_04700</name>
</gene>
<dbReference type="EMBL" id="NFDE01000062">
    <property type="protein sequence ID" value="OTX85659.1"/>
    <property type="molecule type" value="Genomic_DNA"/>
</dbReference>
<reference evidence="1 6" key="1">
    <citation type="submission" date="2016-10" db="EMBL/GenBank/DDBJ databases">
        <title>Comparative genomics of Bacillus thuringiensis reveals a path to pathogens against multiple invertebrate hosts.</title>
        <authorList>
            <person name="Zheng J."/>
            <person name="Gao Q."/>
            <person name="Liu H."/>
            <person name="Peng D."/>
            <person name="Ruan L."/>
            <person name="Sun M."/>
        </authorList>
    </citation>
    <scope>NUCLEOTIDE SEQUENCE [LARGE SCALE GENOMIC DNA]</scope>
    <source>
        <strain evidence="1">BGSC 4BK1</strain>
    </source>
</reference>
<evidence type="ECO:0000313" key="1">
    <source>
        <dbReference type="EMBL" id="OTX85659.1"/>
    </source>
</evidence>
<protein>
    <submittedName>
        <fullName evidence="1">Uncharacterized protein</fullName>
    </submittedName>
</protein>
<comment type="caution">
    <text evidence="1">The sequence shown here is derived from an EMBL/GenBank/DDBJ whole genome shotgun (WGS) entry which is preliminary data.</text>
</comment>
<dbReference type="Proteomes" id="UP000225062">
    <property type="component" value="Unassembled WGS sequence"/>
</dbReference>
<dbReference type="EMBL" id="NUUQ01000012">
    <property type="protein sequence ID" value="PHG63002.1"/>
    <property type="molecule type" value="Genomic_DNA"/>
</dbReference>
<evidence type="ECO:0000313" key="6">
    <source>
        <dbReference type="Proteomes" id="UP000194945"/>
    </source>
</evidence>